<evidence type="ECO:0000259" key="2">
    <source>
        <dbReference type="Pfam" id="PF25882"/>
    </source>
</evidence>
<sequence length="191" mass="23324">MSSRTKDMAIRIKDRIMENKEHVIIMEHSKEEAIERYKYLKDRLVFNFQKEIHNKIENMKILKEIKDNKYYKLDGYNNFEEFTRNYRLAKSQAYDYLRIANALDEKIVEENYIVQNGIQNVLLFLRNKEGFNIRKSNRNVIKPLRFQLKTEQAYIYYKSKAKFTSFLLENLLKYEKILLDKYESEYILSKK</sequence>
<gene>
    <name evidence="3" type="ORF">F9Y90_05320</name>
    <name evidence="4" type="ORF">F9Y91_05200</name>
    <name evidence="5" type="ORF">O5404_07475</name>
</gene>
<feature type="domain" description="Plasmid partition protein putative N-terminal" evidence="1">
    <location>
        <begin position="29"/>
        <end position="130"/>
    </location>
</feature>
<dbReference type="NCBIfam" id="NF033725">
    <property type="entry name" value="borfam_49"/>
    <property type="match status" value="1"/>
</dbReference>
<geneLocation type="plasmid" evidence="4">
    <name>unnamed</name>
</geneLocation>
<dbReference type="InterPro" id="IPR058550">
    <property type="entry name" value="Plasmid_parti_N"/>
</dbReference>
<dbReference type="Proteomes" id="UP001164513">
    <property type="component" value="Plasmid pZSt-lp23"/>
</dbReference>
<feature type="domain" description="Plasmid partition protein putative C-terminal" evidence="2">
    <location>
        <begin position="137"/>
        <end position="186"/>
    </location>
</feature>
<dbReference type="EMBL" id="CP114732">
    <property type="protein sequence ID" value="WAZ72845.1"/>
    <property type="molecule type" value="Genomic_DNA"/>
</dbReference>
<proteinExistence type="predicted"/>
<evidence type="ECO:0000313" key="6">
    <source>
        <dbReference type="Proteomes" id="UP001164513"/>
    </source>
</evidence>
<reference evidence="5" key="2">
    <citation type="submission" date="2022-12" db="EMBL/GenBank/DDBJ databases">
        <title>B. miyamotoi WGS.</title>
        <authorList>
            <person name="Gabriele M."/>
            <person name="Kuleshov K.V."/>
            <person name="Hepner S."/>
            <person name="Hoornstra D."/>
            <person name="Hovius J.W."/>
            <person name="Platonov A.E."/>
            <person name="Fingerle V."/>
            <person name="Strube C."/>
        </authorList>
    </citation>
    <scope>NUCLEOTIDE SEQUENCE</scope>
    <source>
        <strain evidence="5">ZStruIII14-9</strain>
        <plasmid evidence="5">pZSt-lp23</plasmid>
    </source>
</reference>
<dbReference type="AlphaFoldDB" id="A0A5P8AUM3"/>
<protein>
    <submittedName>
        <fullName evidence="4">Chromosome replication/partitioning protein</fullName>
    </submittedName>
</protein>
<name>A0A5P8AUM3_9SPIR</name>
<geneLocation type="plasmid" evidence="5 6">
    <name>pZSt-lp23</name>
</geneLocation>
<dbReference type="InterPro" id="IPR002596">
    <property type="entry name" value="Plasmid_parti"/>
</dbReference>
<evidence type="ECO:0000313" key="3">
    <source>
        <dbReference type="EMBL" id="QFP42519.1"/>
    </source>
</evidence>
<evidence type="ECO:0000259" key="1">
    <source>
        <dbReference type="Pfam" id="PF01672"/>
    </source>
</evidence>
<dbReference type="RefSeq" id="WP_099528530.1">
    <property type="nucleotide sequence ID" value="NZ_CP024377.2"/>
</dbReference>
<dbReference type="Pfam" id="PF25882">
    <property type="entry name" value="Plasmid_parti_C"/>
    <property type="match status" value="1"/>
</dbReference>
<dbReference type="EMBL" id="CP044638">
    <property type="protein sequence ID" value="QFP42519.1"/>
    <property type="molecule type" value="Genomic_DNA"/>
</dbReference>
<organism evidence="4">
    <name type="scientific">Borrelia miyamotoi</name>
    <dbReference type="NCBI Taxonomy" id="47466"/>
    <lineage>
        <taxon>Bacteria</taxon>
        <taxon>Pseudomonadati</taxon>
        <taxon>Spirochaetota</taxon>
        <taxon>Spirochaetia</taxon>
        <taxon>Spirochaetales</taxon>
        <taxon>Borreliaceae</taxon>
        <taxon>Borrelia</taxon>
    </lineage>
</organism>
<dbReference type="EMBL" id="CP044795">
    <property type="protein sequence ID" value="QFP48620.1"/>
    <property type="molecule type" value="Genomic_DNA"/>
</dbReference>
<evidence type="ECO:0000313" key="4">
    <source>
        <dbReference type="EMBL" id="QFP48620.1"/>
    </source>
</evidence>
<keyword evidence="4" id="KW-0614">Plasmid</keyword>
<accession>A0A5P8AUM3</accession>
<reference evidence="4" key="1">
    <citation type="submission" date="2019-10" db="EMBL/GenBank/DDBJ databases">
        <title>Whole genome sequencing of Borrelia miyamotoi strains isolated in Europe.</title>
        <authorList>
            <person name="Sprong H."/>
            <person name="Azagi T."/>
            <person name="Kuleshov K.V."/>
            <person name="Platonov A.E."/>
            <person name="Hoornstra D."/>
            <person name="Hovius J.W."/>
        </authorList>
    </citation>
    <scope>NUCLEOTIDE SEQUENCE</scope>
    <source>
        <strain evidence="4">NL-IR-1</strain>
        <strain evidence="3">NL-IR-2</strain>
        <plasmid evidence="4">unnamed</plasmid>
    </source>
</reference>
<evidence type="ECO:0000313" key="5">
    <source>
        <dbReference type="EMBL" id="WAZ72845.1"/>
    </source>
</evidence>
<dbReference type="Pfam" id="PF01672">
    <property type="entry name" value="Plasmid_parti_N"/>
    <property type="match status" value="1"/>
</dbReference>
<dbReference type="InterPro" id="IPR058551">
    <property type="entry name" value="Plasmid_parti_C"/>
</dbReference>